<evidence type="ECO:0000256" key="2">
    <source>
        <dbReference type="PROSITE-ProRule" id="PRU00335"/>
    </source>
</evidence>
<dbReference type="InterPro" id="IPR023772">
    <property type="entry name" value="DNA-bd_HTH_TetR-type_CS"/>
</dbReference>
<dbReference type="GO" id="GO:0000976">
    <property type="term" value="F:transcription cis-regulatory region binding"/>
    <property type="evidence" value="ECO:0007669"/>
    <property type="project" value="TreeGrafter"/>
</dbReference>
<evidence type="ECO:0000259" key="3">
    <source>
        <dbReference type="PROSITE" id="PS50977"/>
    </source>
</evidence>
<dbReference type="InterPro" id="IPR001647">
    <property type="entry name" value="HTH_TetR"/>
</dbReference>
<organism evidence="4 5">
    <name type="scientific">Desulfocucumis palustris</name>
    <dbReference type="NCBI Taxonomy" id="1898651"/>
    <lineage>
        <taxon>Bacteria</taxon>
        <taxon>Bacillati</taxon>
        <taxon>Bacillota</taxon>
        <taxon>Clostridia</taxon>
        <taxon>Eubacteriales</taxon>
        <taxon>Desulfocucumaceae</taxon>
        <taxon>Desulfocucumis</taxon>
    </lineage>
</organism>
<dbReference type="InterPro" id="IPR009057">
    <property type="entry name" value="Homeodomain-like_sf"/>
</dbReference>
<dbReference type="InterPro" id="IPR013571">
    <property type="entry name" value="Tscrpt_reg_QacR_C"/>
</dbReference>
<dbReference type="Pfam" id="PF00440">
    <property type="entry name" value="TetR_N"/>
    <property type="match status" value="1"/>
</dbReference>
<dbReference type="AlphaFoldDB" id="A0A2L2X7Z2"/>
<dbReference type="OrthoDB" id="13453at2"/>
<feature type="domain" description="HTH tetR-type" evidence="3">
    <location>
        <begin position="4"/>
        <end position="64"/>
    </location>
</feature>
<comment type="caution">
    <text evidence="4">The sequence shown here is derived from an EMBL/GenBank/DDBJ whole genome shotgun (WGS) entry which is preliminary data.</text>
</comment>
<evidence type="ECO:0000313" key="5">
    <source>
        <dbReference type="Proteomes" id="UP000239549"/>
    </source>
</evidence>
<dbReference type="Proteomes" id="UP000239549">
    <property type="component" value="Unassembled WGS sequence"/>
</dbReference>
<dbReference type="EMBL" id="BFAV01000018">
    <property type="protein sequence ID" value="GBF32130.1"/>
    <property type="molecule type" value="Genomic_DNA"/>
</dbReference>
<accession>A0A2L2X7Z2</accession>
<dbReference type="PRINTS" id="PR00455">
    <property type="entry name" value="HTHTETR"/>
</dbReference>
<gene>
    <name evidence="4" type="ORF">DCCM_0321</name>
</gene>
<dbReference type="Gene3D" id="1.10.10.60">
    <property type="entry name" value="Homeodomain-like"/>
    <property type="match status" value="1"/>
</dbReference>
<dbReference type="GO" id="GO:0003700">
    <property type="term" value="F:DNA-binding transcription factor activity"/>
    <property type="evidence" value="ECO:0007669"/>
    <property type="project" value="InterPro"/>
</dbReference>
<dbReference type="PROSITE" id="PS01081">
    <property type="entry name" value="HTH_TETR_1"/>
    <property type="match status" value="1"/>
</dbReference>
<dbReference type="PANTHER" id="PTHR30055">
    <property type="entry name" value="HTH-TYPE TRANSCRIPTIONAL REGULATOR RUTR"/>
    <property type="match status" value="1"/>
</dbReference>
<evidence type="ECO:0000256" key="1">
    <source>
        <dbReference type="ARBA" id="ARBA00023125"/>
    </source>
</evidence>
<keyword evidence="1 2" id="KW-0238">DNA-binding</keyword>
<dbReference type="PROSITE" id="PS50977">
    <property type="entry name" value="HTH_TETR_2"/>
    <property type="match status" value="1"/>
</dbReference>
<dbReference type="InterPro" id="IPR050109">
    <property type="entry name" value="HTH-type_TetR-like_transc_reg"/>
</dbReference>
<dbReference type="Gene3D" id="1.10.357.10">
    <property type="entry name" value="Tetracycline Repressor, domain 2"/>
    <property type="match status" value="1"/>
</dbReference>
<keyword evidence="5" id="KW-1185">Reference proteome</keyword>
<protein>
    <submittedName>
        <fullName evidence="4">Transcriptional regulator</fullName>
    </submittedName>
</protein>
<sequence>MKKDIKKDLIADAAMACFLSSGYSGTSVDDIVRASGVSKGGIYWHFKSKEEIFIYLAKRWVSEWNEGFLSRMAEDEPATAKLNKFVDYFIEASQSPIPSLFVEFMMRVRDEEIIKQMRTIFFENPGPKVIRDILLLGVKNGEFREMDVVAASEVFQATFDGISARWHARHRDVYLFRRAARTAINIFLEGVNR</sequence>
<name>A0A2L2X7Z2_9FIRM</name>
<dbReference type="RefSeq" id="WP_104370697.1">
    <property type="nucleotide sequence ID" value="NZ_BFAV01000018.1"/>
</dbReference>
<dbReference type="SUPFAM" id="SSF48498">
    <property type="entry name" value="Tetracyclin repressor-like, C-terminal domain"/>
    <property type="match status" value="1"/>
</dbReference>
<dbReference type="GO" id="GO:0045892">
    <property type="term" value="P:negative regulation of DNA-templated transcription"/>
    <property type="evidence" value="ECO:0007669"/>
    <property type="project" value="InterPro"/>
</dbReference>
<feature type="DNA-binding region" description="H-T-H motif" evidence="2">
    <location>
        <begin position="27"/>
        <end position="46"/>
    </location>
</feature>
<dbReference type="Pfam" id="PF08360">
    <property type="entry name" value="TetR_C_5"/>
    <property type="match status" value="1"/>
</dbReference>
<dbReference type="InterPro" id="IPR036271">
    <property type="entry name" value="Tet_transcr_reg_TetR-rel_C_sf"/>
</dbReference>
<reference evidence="5" key="1">
    <citation type="submission" date="2018-02" db="EMBL/GenBank/DDBJ databases">
        <title>Genome sequence of Desulfocucumis palustris strain NAW-5.</title>
        <authorList>
            <person name="Watanabe M."/>
            <person name="Kojima H."/>
            <person name="Fukui M."/>
        </authorList>
    </citation>
    <scope>NUCLEOTIDE SEQUENCE [LARGE SCALE GENOMIC DNA]</scope>
    <source>
        <strain evidence="5">NAW-5</strain>
    </source>
</reference>
<dbReference type="PANTHER" id="PTHR30055:SF211">
    <property type="entry name" value="TRANSCRIPTIONAL REGULATOR, TETR FAMILY"/>
    <property type="match status" value="1"/>
</dbReference>
<proteinExistence type="predicted"/>
<dbReference type="SUPFAM" id="SSF46689">
    <property type="entry name" value="Homeodomain-like"/>
    <property type="match status" value="1"/>
</dbReference>
<evidence type="ECO:0000313" key="4">
    <source>
        <dbReference type="EMBL" id="GBF32130.1"/>
    </source>
</evidence>